<keyword evidence="2" id="KW-1185">Reference proteome</keyword>
<evidence type="ECO:0000313" key="1">
    <source>
        <dbReference type="EMBL" id="KAH7285173.1"/>
    </source>
</evidence>
<dbReference type="EMBL" id="CM035438">
    <property type="protein sequence ID" value="KAH7285173.1"/>
    <property type="molecule type" value="Genomic_DNA"/>
</dbReference>
<accession>A0A8T2QP72</accession>
<organism evidence="1 2">
    <name type="scientific">Ceratopteris richardii</name>
    <name type="common">Triangle waterfern</name>
    <dbReference type="NCBI Taxonomy" id="49495"/>
    <lineage>
        <taxon>Eukaryota</taxon>
        <taxon>Viridiplantae</taxon>
        <taxon>Streptophyta</taxon>
        <taxon>Embryophyta</taxon>
        <taxon>Tracheophyta</taxon>
        <taxon>Polypodiopsida</taxon>
        <taxon>Polypodiidae</taxon>
        <taxon>Polypodiales</taxon>
        <taxon>Pteridineae</taxon>
        <taxon>Pteridaceae</taxon>
        <taxon>Parkerioideae</taxon>
        <taxon>Ceratopteris</taxon>
    </lineage>
</organism>
<reference evidence="1" key="1">
    <citation type="submission" date="2021-08" db="EMBL/GenBank/DDBJ databases">
        <title>WGS assembly of Ceratopteris richardii.</title>
        <authorList>
            <person name="Marchant D.B."/>
            <person name="Chen G."/>
            <person name="Jenkins J."/>
            <person name="Shu S."/>
            <person name="Leebens-Mack J."/>
            <person name="Grimwood J."/>
            <person name="Schmutz J."/>
            <person name="Soltis P."/>
            <person name="Soltis D."/>
            <person name="Chen Z.-H."/>
        </authorList>
    </citation>
    <scope>NUCLEOTIDE SEQUENCE</scope>
    <source>
        <strain evidence="1">Whitten #5841</strain>
        <tissue evidence="1">Leaf</tissue>
    </source>
</reference>
<proteinExistence type="predicted"/>
<name>A0A8T2QP72_CERRI</name>
<sequence length="69" mass="7303">MAGGSSTEDRGGGGISHRFFFFRLECPKFLLPTGRGGGVTLRPNGEKGCAEGTYRPTFTANMNIGCSKT</sequence>
<dbReference type="AlphaFoldDB" id="A0A8T2QP72"/>
<dbReference type="Proteomes" id="UP000825935">
    <property type="component" value="Chromosome 33"/>
</dbReference>
<evidence type="ECO:0000313" key="2">
    <source>
        <dbReference type="Proteomes" id="UP000825935"/>
    </source>
</evidence>
<comment type="caution">
    <text evidence="1">The sequence shown here is derived from an EMBL/GenBank/DDBJ whole genome shotgun (WGS) entry which is preliminary data.</text>
</comment>
<gene>
    <name evidence="1" type="ORF">KP509_33G016400</name>
</gene>
<protein>
    <submittedName>
        <fullName evidence="1">Uncharacterized protein</fullName>
    </submittedName>
</protein>